<evidence type="ECO:0000313" key="1">
    <source>
        <dbReference type="EMBL" id="KAG6973527.1"/>
    </source>
</evidence>
<name>A0A8T1UZK1_9STRA</name>
<dbReference type="EMBL" id="JAENGZ010000018">
    <property type="protein sequence ID" value="KAG6973527.1"/>
    <property type="molecule type" value="Genomic_DNA"/>
</dbReference>
<dbReference type="AlphaFoldDB" id="A0A8T1UZK1"/>
<dbReference type="Proteomes" id="UP000688947">
    <property type="component" value="Unassembled WGS sequence"/>
</dbReference>
<reference evidence="1" key="1">
    <citation type="submission" date="2021-01" db="EMBL/GenBank/DDBJ databases">
        <title>Phytophthora aleatoria, a newly-described species from Pinus radiata is distinct from Phytophthora cactorum isolates based on comparative genomics.</title>
        <authorList>
            <person name="Mcdougal R."/>
            <person name="Panda P."/>
            <person name="Williams N."/>
            <person name="Studholme D.J."/>
        </authorList>
    </citation>
    <scope>NUCLEOTIDE SEQUENCE</scope>
    <source>
        <strain evidence="1">NZFS 3830</strain>
    </source>
</reference>
<gene>
    <name evidence="1" type="ORF">JG687_00000839</name>
</gene>
<proteinExistence type="predicted"/>
<accession>A0A8T1UZK1</accession>
<comment type="caution">
    <text evidence="1">The sequence shown here is derived from an EMBL/GenBank/DDBJ whole genome shotgun (WGS) entry which is preliminary data.</text>
</comment>
<organism evidence="1 2">
    <name type="scientific">Phytophthora cactorum</name>
    <dbReference type="NCBI Taxonomy" id="29920"/>
    <lineage>
        <taxon>Eukaryota</taxon>
        <taxon>Sar</taxon>
        <taxon>Stramenopiles</taxon>
        <taxon>Oomycota</taxon>
        <taxon>Peronosporomycetes</taxon>
        <taxon>Peronosporales</taxon>
        <taxon>Peronosporaceae</taxon>
        <taxon>Phytophthora</taxon>
    </lineage>
</organism>
<feature type="non-terminal residue" evidence="1">
    <location>
        <position position="1"/>
    </location>
</feature>
<evidence type="ECO:0000313" key="2">
    <source>
        <dbReference type="Proteomes" id="UP000688947"/>
    </source>
</evidence>
<protein>
    <submittedName>
        <fullName evidence="1">Uncharacterized protein</fullName>
    </submittedName>
</protein>
<sequence length="96" mass="10378">SLPNPEGSAQHNIGCSDSGRVEVEQSPGHFISVYIGMQFAIRQEATLHLKNFAKLSGGTVTVSACSVKPKAQLRFVRFDRSVATSDYDCFVSSLKA</sequence>